<dbReference type="InterPro" id="IPR015890">
    <property type="entry name" value="Chorismate_C"/>
</dbReference>
<dbReference type="PANTHER" id="PTHR47253:SF4">
    <property type="entry name" value="ISOCHORISMATE SYNTHASE 2, CHLOROPLASTIC"/>
    <property type="match status" value="1"/>
</dbReference>
<evidence type="ECO:0000256" key="4">
    <source>
        <dbReference type="ARBA" id="ARBA00023235"/>
    </source>
</evidence>
<dbReference type="EC" id="5.4.4.2" evidence="5"/>
<evidence type="ECO:0000256" key="5">
    <source>
        <dbReference type="HAMAP-Rule" id="MF_01935"/>
    </source>
</evidence>
<comment type="function">
    <text evidence="5">Catalyzes the conversion of chorismate to isochorismate.</text>
</comment>
<dbReference type="GO" id="GO:0009234">
    <property type="term" value="P:menaquinone biosynthetic process"/>
    <property type="evidence" value="ECO:0007669"/>
    <property type="project" value="UniProtKB-UniRule"/>
</dbReference>
<evidence type="ECO:0000313" key="7">
    <source>
        <dbReference type="EMBL" id="GGA88150.1"/>
    </source>
</evidence>
<keyword evidence="4 5" id="KW-0413">Isomerase</keyword>
<keyword evidence="5" id="KW-0474">Menaquinone biosynthesis</keyword>
<dbReference type="Pfam" id="PF00425">
    <property type="entry name" value="Chorismate_bind"/>
    <property type="match status" value="1"/>
</dbReference>
<dbReference type="HAMAP" id="MF_01935">
    <property type="entry name" value="MenF"/>
    <property type="match status" value="1"/>
</dbReference>
<dbReference type="UniPathway" id="UPA00079"/>
<sequence>MLTVAFDRQIDPVIELLELQLGRLQCPQQDSLVQLAVAISEIPALAWLQAQQSFPKIHWHSRDGNHEVSAVGSVDQWWLTESQAKRGNWQRLCLGEVTAEWRYYGGHGFNPDDPSVTAQGGNRLHLPQWEYRRIGEQSCLIFNLLLQPSCYQQQLSQAKQDLQQLRAVAPLPPQQLNIANQQHTPNFHDWQQRVLELTSDEQQARTSKVVLCRETRLDTEQLANPWSLLDSWQAQQHGCYRFGIQVDEQQAFFGCSPERLFLRKQDKLYTEALAGTCARGQDQQQDHILAGQLLMDRKNIYENQLVADDIEQQLTLLASQIDIEPEPHLVPLAQVSHLCRIISARLRPDISEQALLQALHPTAAVGGLPRQAAQAYLAQHEAVNRGWYAGVFGMIGEQRSEFCVTIRSMVQQGQQLQLYTGAGIVAGSEPTTEWHELNSKLKSAMSVVQPA</sequence>
<dbReference type="UniPathway" id="UPA01057">
    <property type="reaction ID" value="UER00163"/>
</dbReference>
<proteinExistence type="inferred from homology"/>
<evidence type="ECO:0000256" key="1">
    <source>
        <dbReference type="ARBA" id="ARBA00000799"/>
    </source>
</evidence>
<keyword evidence="8" id="KW-1185">Reference proteome</keyword>
<evidence type="ECO:0000256" key="3">
    <source>
        <dbReference type="ARBA" id="ARBA00022842"/>
    </source>
</evidence>
<dbReference type="OrthoDB" id="9806579at2"/>
<evidence type="ECO:0000313" key="8">
    <source>
        <dbReference type="Proteomes" id="UP000619743"/>
    </source>
</evidence>
<comment type="pathway">
    <text evidence="5">Quinol/quinone metabolism; 1,4-dihydroxy-2-naphthoate biosynthesis; 1,4-dihydroxy-2-naphthoate from chorismate: step 1/7.</text>
</comment>
<dbReference type="GO" id="GO:0000287">
    <property type="term" value="F:magnesium ion binding"/>
    <property type="evidence" value="ECO:0007669"/>
    <property type="project" value="UniProtKB-UniRule"/>
</dbReference>
<name>A0A8J2U9V1_9GAMM</name>
<dbReference type="InterPro" id="IPR005801">
    <property type="entry name" value="ADC_synthase"/>
</dbReference>
<dbReference type="InterPro" id="IPR044250">
    <property type="entry name" value="MenF-like"/>
</dbReference>
<dbReference type="InterPro" id="IPR034681">
    <property type="entry name" value="MenF"/>
</dbReference>
<feature type="binding site" evidence="5">
    <location>
        <position position="302"/>
    </location>
    <ligand>
        <name>Mg(2+)</name>
        <dbReference type="ChEBI" id="CHEBI:18420"/>
    </ligand>
</feature>
<keyword evidence="3 5" id="KW-0460">Magnesium</keyword>
<feature type="active site" description="Proton donor" evidence="5">
    <location>
        <position position="258"/>
    </location>
</feature>
<dbReference type="EMBL" id="BMDX01000024">
    <property type="protein sequence ID" value="GGA88150.1"/>
    <property type="molecule type" value="Genomic_DNA"/>
</dbReference>
<comment type="caution">
    <text evidence="7">The sequence shown here is derived from an EMBL/GenBank/DDBJ whole genome shotgun (WGS) entry which is preliminary data.</text>
</comment>
<comment type="similarity">
    <text evidence="2 5">Belongs to the isochorismate synthase family.</text>
</comment>
<accession>A0A8J2U9V1</accession>
<feature type="binding site" evidence="5">
    <location>
        <position position="436"/>
    </location>
    <ligand>
        <name>Mg(2+)</name>
        <dbReference type="ChEBI" id="CHEBI:18420"/>
    </ligand>
</feature>
<gene>
    <name evidence="5 7" type="primary">menF</name>
    <name evidence="7" type="ORF">GCM10011369_32840</name>
</gene>
<feature type="active site" description="Proton acceptor" evidence="5">
    <location>
        <position position="208"/>
    </location>
</feature>
<dbReference type="AlphaFoldDB" id="A0A8J2U9V1"/>
<reference evidence="8" key="1">
    <citation type="journal article" date="2019" name="Int. J. Syst. Evol. Microbiol.">
        <title>The Global Catalogue of Microorganisms (GCM) 10K type strain sequencing project: providing services to taxonomists for standard genome sequencing and annotation.</title>
        <authorList>
            <consortium name="The Broad Institute Genomics Platform"/>
            <consortium name="The Broad Institute Genome Sequencing Center for Infectious Disease"/>
            <person name="Wu L."/>
            <person name="Ma J."/>
        </authorList>
    </citation>
    <scope>NUCLEOTIDE SEQUENCE [LARGE SCALE GENOMIC DNA]</scope>
    <source>
        <strain evidence="8">CGMCC 1.10130</strain>
    </source>
</reference>
<dbReference type="NCBIfam" id="TIGR00543">
    <property type="entry name" value="isochor_syn"/>
    <property type="match status" value="1"/>
</dbReference>
<dbReference type="GO" id="GO:0008909">
    <property type="term" value="F:isochorismate synthase activity"/>
    <property type="evidence" value="ECO:0007669"/>
    <property type="project" value="UniProtKB-UniRule"/>
</dbReference>
<feature type="domain" description="Chorismate-utilising enzyme C-terminal" evidence="6">
    <location>
        <begin position="188"/>
        <end position="440"/>
    </location>
</feature>
<protein>
    <recommendedName>
        <fullName evidence="5">Isochorismate synthase MenF</fullName>
        <ecNumber evidence="5">5.4.4.2</ecNumber>
    </recommendedName>
    <alternativeName>
        <fullName evidence="5">Isochorismate mutase</fullName>
    </alternativeName>
</protein>
<comment type="catalytic activity">
    <reaction evidence="1 5">
        <text>chorismate = isochorismate</text>
        <dbReference type="Rhea" id="RHEA:18985"/>
        <dbReference type="ChEBI" id="CHEBI:29748"/>
        <dbReference type="ChEBI" id="CHEBI:29780"/>
        <dbReference type="EC" id="5.4.4.2"/>
    </reaction>
</comment>
<comment type="pathway">
    <text evidence="5">Quinol/quinone metabolism; menaquinone biosynthesis.</text>
</comment>
<evidence type="ECO:0000259" key="6">
    <source>
        <dbReference type="Pfam" id="PF00425"/>
    </source>
</evidence>
<dbReference type="Gene3D" id="3.60.120.10">
    <property type="entry name" value="Anthranilate synthase"/>
    <property type="match status" value="1"/>
</dbReference>
<dbReference type="Proteomes" id="UP000619743">
    <property type="component" value="Unassembled WGS sequence"/>
</dbReference>
<organism evidence="7 8">
    <name type="scientific">Neiella marina</name>
    <dbReference type="NCBI Taxonomy" id="508461"/>
    <lineage>
        <taxon>Bacteria</taxon>
        <taxon>Pseudomonadati</taxon>
        <taxon>Pseudomonadota</taxon>
        <taxon>Gammaproteobacteria</taxon>
        <taxon>Alteromonadales</taxon>
        <taxon>Echinimonadaceae</taxon>
        <taxon>Neiella</taxon>
    </lineage>
</organism>
<dbReference type="PANTHER" id="PTHR47253">
    <property type="match status" value="1"/>
</dbReference>
<dbReference type="RefSeq" id="WP_158100650.1">
    <property type="nucleotide sequence ID" value="NZ_BMDX01000024.1"/>
</dbReference>
<comment type="cofactor">
    <cofactor evidence="5">
        <name>Mg(2+)</name>
        <dbReference type="ChEBI" id="CHEBI:18420"/>
    </cofactor>
</comment>
<dbReference type="SUPFAM" id="SSF56322">
    <property type="entry name" value="ADC synthase"/>
    <property type="match status" value="1"/>
</dbReference>
<evidence type="ECO:0000256" key="2">
    <source>
        <dbReference type="ARBA" id="ARBA00005297"/>
    </source>
</evidence>
<dbReference type="InterPro" id="IPR004561">
    <property type="entry name" value="IsoChor_synthase"/>
</dbReference>
<keyword evidence="5" id="KW-0479">Metal-binding</keyword>